<keyword evidence="3 8" id="KW-0808">Transferase</keyword>
<evidence type="ECO:0000256" key="9">
    <source>
        <dbReference type="PIRSR" id="PIRSR618319-50"/>
    </source>
</evidence>
<dbReference type="UniPathway" id="UPA00906">
    <property type="reaction ID" value="UER00896"/>
</dbReference>
<dbReference type="GO" id="GO:0004125">
    <property type="term" value="F:L-seryl-tRNA(Sec) selenium transferase activity"/>
    <property type="evidence" value="ECO:0007669"/>
    <property type="project" value="UniProtKB-UniRule"/>
</dbReference>
<reference evidence="10 11" key="1">
    <citation type="submission" date="2018-03" db="EMBL/GenBank/DDBJ databases">
        <title>Genome sequence of Moorella humiferrea DSM 23265.</title>
        <authorList>
            <person name="Poehlein A."/>
            <person name="Daniel R."/>
        </authorList>
    </citation>
    <scope>NUCLEOTIDE SEQUENCE [LARGE SCALE GENOMIC DNA]</scope>
    <source>
        <strain evidence="10 11">DSM 23265</strain>
    </source>
</reference>
<comment type="catalytic activity">
    <reaction evidence="8">
        <text>L-seryl-tRNA(Sec) + selenophosphate + H(+) = L-selenocysteinyl-tRNA(Sec) + phosphate</text>
        <dbReference type="Rhea" id="RHEA:22728"/>
        <dbReference type="Rhea" id="RHEA-COMP:9742"/>
        <dbReference type="Rhea" id="RHEA-COMP:9743"/>
        <dbReference type="ChEBI" id="CHEBI:15378"/>
        <dbReference type="ChEBI" id="CHEBI:16144"/>
        <dbReference type="ChEBI" id="CHEBI:43474"/>
        <dbReference type="ChEBI" id="CHEBI:78533"/>
        <dbReference type="ChEBI" id="CHEBI:78573"/>
        <dbReference type="EC" id="2.9.1.1"/>
    </reaction>
</comment>
<dbReference type="SUPFAM" id="SSF53383">
    <property type="entry name" value="PLP-dependent transferases"/>
    <property type="match status" value="1"/>
</dbReference>
<keyword evidence="5 8" id="KW-0648">Protein biosynthesis</keyword>
<protein>
    <recommendedName>
        <fullName evidence="8">L-seryl-tRNA(Sec) selenium transferase</fullName>
        <ecNumber evidence="8">2.9.1.1</ecNumber>
    </recommendedName>
    <alternativeName>
        <fullName evidence="8">Selenocysteine synthase</fullName>
        <shortName evidence="8">Sec synthase</shortName>
    </alternativeName>
    <alternativeName>
        <fullName evidence="8">Selenocysteinyl-tRNA(Sec) synthase</fullName>
    </alternativeName>
</protein>
<dbReference type="HAMAP" id="MF_00423">
    <property type="entry name" value="SelA"/>
    <property type="match status" value="1"/>
</dbReference>
<dbReference type="GO" id="GO:0001514">
    <property type="term" value="P:selenocysteine incorporation"/>
    <property type="evidence" value="ECO:0007669"/>
    <property type="project" value="UniProtKB-UniRule"/>
</dbReference>
<dbReference type="EC" id="2.9.1.1" evidence="8"/>
<dbReference type="PANTHER" id="PTHR32328">
    <property type="entry name" value="L-SERYL-TRNA(SEC) SELENIUM TRANSFERASE"/>
    <property type="match status" value="1"/>
</dbReference>
<dbReference type="OrthoDB" id="9787096at2"/>
<dbReference type="Proteomes" id="UP000238415">
    <property type="component" value="Unassembled WGS sequence"/>
</dbReference>
<dbReference type="NCBIfam" id="TIGR00474">
    <property type="entry name" value="selA"/>
    <property type="match status" value="1"/>
</dbReference>
<dbReference type="Gene3D" id="3.90.1150.180">
    <property type="match status" value="1"/>
</dbReference>
<comment type="caution">
    <text evidence="10">The sequence shown here is derived from an EMBL/GenBank/DDBJ whole genome shotgun (WGS) entry which is preliminary data.</text>
</comment>
<dbReference type="Pfam" id="PF03841">
    <property type="entry name" value="SelA"/>
    <property type="match status" value="1"/>
</dbReference>
<comment type="pathway">
    <text evidence="8">Aminoacyl-tRNA biosynthesis; selenocysteinyl-tRNA(Sec) biosynthesis; selenocysteinyl-tRNA(Sec) from L-seryl-tRNA(Sec) (bacterial route): step 1/1.</text>
</comment>
<comment type="function">
    <text evidence="8">Converts seryl-tRNA(Sec) to selenocysteinyl-tRNA(Sec) required for selenoprotein biosynthesis.</text>
</comment>
<evidence type="ECO:0000313" key="10">
    <source>
        <dbReference type="EMBL" id="PRR72907.1"/>
    </source>
</evidence>
<accession>A0A2T0AS90</accession>
<keyword evidence="4 8" id="KW-0663">Pyridoxal phosphate</keyword>
<evidence type="ECO:0000256" key="4">
    <source>
        <dbReference type="ARBA" id="ARBA00022898"/>
    </source>
</evidence>
<sequence>MDQLQKRLRQLPAVDQILQHPSLKDLALADHKLAVKCTREVLTAWRNRIRAGMEPPATDELAREIRDKYISDRRGSLRPVINATGTVLHTNLGRAILSEAAAMAAYTAARRYTNLEFDLATGHRGNRYEHVSTLLRELTGAEGALVVNNNAGAVFLSLSALAAGRETIISRGQLVEIGGSFRVPEVMAQSGTRLVEVGTTNKTYLKDYEAAIGPETALLLKVHPSNYRIRGFTHEVTTKELVALGRRYQIPVMEDLGSGVLLNLESYGLQGEPTVQDEVRQGVDLLTFSGDKLLGGPQAGIIVGRQELIAAIARHPLTRALRVDKLTLAALEATLLAYRYPERAVKEIPTLAALTMTPEELQKKAEHLCELLARVLASRARVEVKSITSQAGGGALPLAELPSWGVAVMPEKVETTELAHRLRRTEPAVLVRIQEDALILDVRTLLPGENRELAAALVQAFDLVGLPDGESNNA</sequence>
<keyword evidence="2 8" id="KW-0963">Cytoplasm</keyword>
<proteinExistence type="inferred from homology"/>
<organism evidence="10 11">
    <name type="scientific">Neomoorella humiferrea</name>
    <dbReference type="NCBI Taxonomy" id="676965"/>
    <lineage>
        <taxon>Bacteria</taxon>
        <taxon>Bacillati</taxon>
        <taxon>Bacillota</taxon>
        <taxon>Clostridia</taxon>
        <taxon>Neomoorellales</taxon>
        <taxon>Neomoorellaceae</taxon>
        <taxon>Neomoorella</taxon>
    </lineage>
</organism>
<evidence type="ECO:0000256" key="3">
    <source>
        <dbReference type="ARBA" id="ARBA00022679"/>
    </source>
</evidence>
<evidence type="ECO:0000256" key="7">
    <source>
        <dbReference type="ARBA" id="ARBA00044507"/>
    </source>
</evidence>
<dbReference type="Gene3D" id="3.40.640.10">
    <property type="entry name" value="Type I PLP-dependent aspartate aminotransferase-like (Major domain)"/>
    <property type="match status" value="1"/>
</dbReference>
<dbReference type="GO" id="GO:0001717">
    <property type="term" value="P:conversion of seryl-tRNAsec to selenocys-tRNAsec"/>
    <property type="evidence" value="ECO:0007669"/>
    <property type="project" value="UniProtKB-UniRule"/>
</dbReference>
<dbReference type="PANTHER" id="PTHR32328:SF0">
    <property type="entry name" value="L-SERYL-TRNA(SEC) SELENIUM TRANSFERASE"/>
    <property type="match status" value="1"/>
</dbReference>
<dbReference type="InterPro" id="IPR015424">
    <property type="entry name" value="PyrdxlP-dep_Trfase"/>
</dbReference>
<dbReference type="InterPro" id="IPR015421">
    <property type="entry name" value="PyrdxlP-dep_Trfase_major"/>
</dbReference>
<name>A0A2T0AS90_9FIRM</name>
<keyword evidence="6 8" id="KW-0711">Selenium</keyword>
<dbReference type="RefSeq" id="WP_106005305.1">
    <property type="nucleotide sequence ID" value="NZ_CP136419.1"/>
</dbReference>
<dbReference type="InterPro" id="IPR018319">
    <property type="entry name" value="SelA-like"/>
</dbReference>
<evidence type="ECO:0000256" key="5">
    <source>
        <dbReference type="ARBA" id="ARBA00022917"/>
    </source>
</evidence>
<evidence type="ECO:0000313" key="11">
    <source>
        <dbReference type="Proteomes" id="UP000238415"/>
    </source>
</evidence>
<dbReference type="InterPro" id="IPR004534">
    <property type="entry name" value="SelA_trans"/>
</dbReference>
<evidence type="ECO:0000256" key="6">
    <source>
        <dbReference type="ARBA" id="ARBA00023266"/>
    </source>
</evidence>
<feature type="modified residue" description="N6-(pyridoxal phosphate)lysine" evidence="8 9">
    <location>
        <position position="292"/>
    </location>
</feature>
<comment type="subcellular location">
    <subcellularLocation>
        <location evidence="8">Cytoplasm</location>
    </subcellularLocation>
</comment>
<evidence type="ECO:0000256" key="8">
    <source>
        <dbReference type="HAMAP-Rule" id="MF_00423"/>
    </source>
</evidence>
<keyword evidence="11" id="KW-1185">Reference proteome</keyword>
<evidence type="ECO:0000256" key="1">
    <source>
        <dbReference type="ARBA" id="ARBA00001933"/>
    </source>
</evidence>
<dbReference type="AlphaFoldDB" id="A0A2T0AS90"/>
<dbReference type="EMBL" id="PVXM01000025">
    <property type="protein sequence ID" value="PRR72907.1"/>
    <property type="molecule type" value="Genomic_DNA"/>
</dbReference>
<dbReference type="GO" id="GO:0005737">
    <property type="term" value="C:cytoplasm"/>
    <property type="evidence" value="ECO:0007669"/>
    <property type="project" value="UniProtKB-SubCell"/>
</dbReference>
<comment type="similarity">
    <text evidence="7 8">Belongs to the SelA family.</text>
</comment>
<gene>
    <name evidence="8 10" type="primary">selA</name>
    <name evidence="10" type="ORF">MOHU_13300</name>
</gene>
<comment type="cofactor">
    <cofactor evidence="1 8 9">
        <name>pyridoxal 5'-phosphate</name>
        <dbReference type="ChEBI" id="CHEBI:597326"/>
    </cofactor>
</comment>
<evidence type="ECO:0000256" key="2">
    <source>
        <dbReference type="ARBA" id="ARBA00022490"/>
    </source>
</evidence>